<name>A0A699H1P0_TANCI</name>
<dbReference type="AlphaFoldDB" id="A0A699H1P0"/>
<accession>A0A699H1P0</accession>
<evidence type="ECO:0000313" key="2">
    <source>
        <dbReference type="EMBL" id="GEX10928.1"/>
    </source>
</evidence>
<feature type="compositionally biased region" description="Basic and acidic residues" evidence="1">
    <location>
        <begin position="217"/>
        <end position="227"/>
    </location>
</feature>
<evidence type="ECO:0000256" key="1">
    <source>
        <dbReference type="SAM" id="MobiDB-lite"/>
    </source>
</evidence>
<proteinExistence type="predicted"/>
<feature type="region of interest" description="Disordered" evidence="1">
    <location>
        <begin position="198"/>
        <end position="273"/>
    </location>
</feature>
<feature type="compositionally biased region" description="Acidic residues" evidence="1">
    <location>
        <begin position="248"/>
        <end position="257"/>
    </location>
</feature>
<comment type="caution">
    <text evidence="2">The sequence shown here is derived from an EMBL/GenBank/DDBJ whole genome shotgun (WGS) entry which is preliminary data.</text>
</comment>
<reference evidence="2" key="1">
    <citation type="journal article" date="2019" name="Sci. Rep.">
        <title>Draft genome of Tanacetum cinerariifolium, the natural source of mosquito coil.</title>
        <authorList>
            <person name="Yamashiro T."/>
            <person name="Shiraishi A."/>
            <person name="Satake H."/>
            <person name="Nakayama K."/>
        </authorList>
    </citation>
    <scope>NUCLEOTIDE SEQUENCE</scope>
</reference>
<feature type="non-terminal residue" evidence="2">
    <location>
        <position position="1"/>
    </location>
</feature>
<feature type="compositionally biased region" description="Acidic residues" evidence="1">
    <location>
        <begin position="204"/>
        <end position="216"/>
    </location>
</feature>
<feature type="compositionally biased region" description="Basic residues" evidence="1">
    <location>
        <begin position="435"/>
        <end position="446"/>
    </location>
</feature>
<sequence>IVPHASKLRIGKSNFRRKSDISSKESTLQLAYDVLRLTPFYKAFLVTADVEHKDVKKSNEMYYPRFTKVIVHYFMSKDPLIPRRNRVNWHYVRDDQMFTTIKLVSRHQDTQQFSAMLPIKLTNADIRNSKAYKEYYAVARGATPRKTKASTRLSTSTKGKEPAKASKTKSLTILSEVAMTKAEQLKLAIKRSMQQTYISQASEESNDDDQDSEKEGEEFIHPKLTIHDEEETKDEEIFDPISKTPEHTDDEGNDEENLGLNVGMEERQDEEDDKDELYRDANINLEGRVVQIAYVHTTQEFEDSHVTLTPVNPNGQQQNYEQQLEAEVLTRLSNSSKTSYAVIADLSEMVLKKILIEKMEGNKSIHRSNKQRNLYKALVKAYEYDKIILDTYEDTVTLKRRRDDDADKDEEPSAGSDRGPRDEEKEGSQSQQALQRRKLPRPRARLHKGLNLDKRLQARVMKKCGGARILSKRSLEGRCVIPFDHFINNDLEYLRGGDSSHKYTTFVTKTKAADYGHIKWIEDLVPRTMWIQEPVGYDKHALWGISHWGRKRQQFYEFTVNKEDDDKLHKFKEGDFKRLCIQDIEDMLLLLVQGKLTNLMVEERFAFNVSLRMFTRSIVIQRYVEDLQLDNKDKQNRLMRIDELHKFSDGTLTDVRTTLDGRLKGIRMKYLP</sequence>
<feature type="region of interest" description="Disordered" evidence="1">
    <location>
        <begin position="402"/>
        <end position="446"/>
    </location>
</feature>
<gene>
    <name evidence="2" type="ORF">Tci_282903</name>
</gene>
<protein>
    <submittedName>
        <fullName evidence="2">Uncharacterized protein</fullName>
    </submittedName>
</protein>
<feature type="compositionally biased region" description="Basic and acidic residues" evidence="1">
    <location>
        <begin position="418"/>
        <end position="427"/>
    </location>
</feature>
<dbReference type="EMBL" id="BKCJ010089969">
    <property type="protein sequence ID" value="GEX10928.1"/>
    <property type="molecule type" value="Genomic_DNA"/>
</dbReference>
<organism evidence="2">
    <name type="scientific">Tanacetum cinerariifolium</name>
    <name type="common">Dalmatian daisy</name>
    <name type="synonym">Chrysanthemum cinerariifolium</name>
    <dbReference type="NCBI Taxonomy" id="118510"/>
    <lineage>
        <taxon>Eukaryota</taxon>
        <taxon>Viridiplantae</taxon>
        <taxon>Streptophyta</taxon>
        <taxon>Embryophyta</taxon>
        <taxon>Tracheophyta</taxon>
        <taxon>Spermatophyta</taxon>
        <taxon>Magnoliopsida</taxon>
        <taxon>eudicotyledons</taxon>
        <taxon>Gunneridae</taxon>
        <taxon>Pentapetalae</taxon>
        <taxon>asterids</taxon>
        <taxon>campanulids</taxon>
        <taxon>Asterales</taxon>
        <taxon>Asteraceae</taxon>
        <taxon>Asteroideae</taxon>
        <taxon>Anthemideae</taxon>
        <taxon>Anthemidinae</taxon>
        <taxon>Tanacetum</taxon>
    </lineage>
</organism>
<feature type="compositionally biased region" description="Acidic residues" evidence="1">
    <location>
        <begin position="228"/>
        <end position="238"/>
    </location>
</feature>
<feature type="region of interest" description="Disordered" evidence="1">
    <location>
        <begin position="146"/>
        <end position="168"/>
    </location>
</feature>